<evidence type="ECO:0000256" key="3">
    <source>
        <dbReference type="ARBA" id="ARBA00012758"/>
    </source>
</evidence>
<keyword evidence="8" id="KW-1185">Reference proteome</keyword>
<dbReference type="Proteomes" id="UP000010471">
    <property type="component" value="Chromosome"/>
</dbReference>
<protein>
    <recommendedName>
        <fullName evidence="3">beta-fructofuranosidase</fullName>
        <ecNumber evidence="3">3.2.1.26</ecNumber>
    </recommendedName>
</protein>
<reference evidence="7 8" key="1">
    <citation type="submission" date="2012-06" db="EMBL/GenBank/DDBJ databases">
        <title>Finished chromosome of genome of Microcoleus sp. PCC 7113.</title>
        <authorList>
            <consortium name="US DOE Joint Genome Institute"/>
            <person name="Gugger M."/>
            <person name="Coursin T."/>
            <person name="Rippka R."/>
            <person name="Tandeau De Marsac N."/>
            <person name="Huntemann M."/>
            <person name="Wei C.-L."/>
            <person name="Han J."/>
            <person name="Detter J.C."/>
            <person name="Han C."/>
            <person name="Tapia R."/>
            <person name="Chen A."/>
            <person name="Kyrpides N."/>
            <person name="Mavromatis K."/>
            <person name="Markowitz V."/>
            <person name="Szeto E."/>
            <person name="Ivanova N."/>
            <person name="Pagani I."/>
            <person name="Pati A."/>
            <person name="Goodwin L."/>
            <person name="Nordberg H.P."/>
            <person name="Cantor M.N."/>
            <person name="Hua S.X."/>
            <person name="Woyke T."/>
            <person name="Kerfeld C.A."/>
        </authorList>
    </citation>
    <scope>NUCLEOTIDE SEQUENCE [LARGE SCALE GENOMIC DNA]</scope>
    <source>
        <strain evidence="7 8">PCC 7113</strain>
    </source>
</reference>
<dbReference type="STRING" id="1173027.Mic7113_2196"/>
<dbReference type="PANTHER" id="PTHR31916">
    <property type="match status" value="1"/>
</dbReference>
<dbReference type="EMBL" id="CP003630">
    <property type="protein sequence ID" value="AFZ18010.1"/>
    <property type="molecule type" value="Genomic_DNA"/>
</dbReference>
<evidence type="ECO:0000256" key="2">
    <source>
        <dbReference type="ARBA" id="ARBA00007671"/>
    </source>
</evidence>
<keyword evidence="4" id="KW-0378">Hydrolase</keyword>
<dbReference type="PANTHER" id="PTHR31916:SF28">
    <property type="entry name" value="NEUTRAL_ALKALINE INVERTASE 3, CHLOROPLASTIC"/>
    <property type="match status" value="1"/>
</dbReference>
<evidence type="ECO:0000256" key="4">
    <source>
        <dbReference type="ARBA" id="ARBA00022801"/>
    </source>
</evidence>
<name>K9WC94_9CYAN</name>
<accession>K9WC94</accession>
<dbReference type="KEGG" id="mic:Mic7113_2196"/>
<dbReference type="RefSeq" id="WP_015182162.1">
    <property type="nucleotide sequence ID" value="NC_019738.1"/>
</dbReference>
<evidence type="ECO:0000256" key="1">
    <source>
        <dbReference type="ARBA" id="ARBA00000094"/>
    </source>
</evidence>
<comment type="catalytic activity">
    <reaction evidence="1">
        <text>Hydrolysis of terminal non-reducing beta-D-fructofuranoside residues in beta-D-fructofuranosides.</text>
        <dbReference type="EC" id="3.2.1.26"/>
    </reaction>
</comment>
<comment type="similarity">
    <text evidence="2">Belongs to the glycosyl hydrolase 100 family.</text>
</comment>
<dbReference type="SUPFAM" id="SSF48208">
    <property type="entry name" value="Six-hairpin glycosidases"/>
    <property type="match status" value="1"/>
</dbReference>
<gene>
    <name evidence="7" type="ORF">Mic7113_2196</name>
</gene>
<proteinExistence type="inferred from homology"/>
<dbReference type="Gene3D" id="1.50.10.10">
    <property type="match status" value="1"/>
</dbReference>
<dbReference type="HOGENOM" id="CLU_020846_1_0_3"/>
<evidence type="ECO:0000256" key="5">
    <source>
        <dbReference type="ARBA" id="ARBA00023277"/>
    </source>
</evidence>
<organism evidence="7 8">
    <name type="scientific">Allocoleopsis franciscana PCC 7113</name>
    <dbReference type="NCBI Taxonomy" id="1173027"/>
    <lineage>
        <taxon>Bacteria</taxon>
        <taxon>Bacillati</taxon>
        <taxon>Cyanobacteriota</taxon>
        <taxon>Cyanophyceae</taxon>
        <taxon>Coleofasciculales</taxon>
        <taxon>Coleofasciculaceae</taxon>
        <taxon>Allocoleopsis</taxon>
        <taxon>Allocoleopsis franciscana</taxon>
    </lineage>
</organism>
<dbReference type="InterPro" id="IPR024746">
    <property type="entry name" value="Glyco_hydro_100"/>
</dbReference>
<keyword evidence="5" id="KW-0119">Carbohydrate metabolism</keyword>
<dbReference type="Pfam" id="PF12899">
    <property type="entry name" value="Glyco_hydro_100"/>
    <property type="match status" value="1"/>
</dbReference>
<dbReference type="GO" id="GO:0033926">
    <property type="term" value="F:endo-alpha-N-acetylgalactosaminidase activity"/>
    <property type="evidence" value="ECO:0007669"/>
    <property type="project" value="InterPro"/>
</dbReference>
<dbReference type="GO" id="GO:0004575">
    <property type="term" value="F:sucrose alpha-glucosidase activity"/>
    <property type="evidence" value="ECO:0007669"/>
    <property type="project" value="TreeGrafter"/>
</dbReference>
<dbReference type="AlphaFoldDB" id="K9WC94"/>
<keyword evidence="6" id="KW-0326">Glycosidase</keyword>
<dbReference type="InterPro" id="IPR008928">
    <property type="entry name" value="6-hairpin_glycosidase_sf"/>
</dbReference>
<evidence type="ECO:0000313" key="8">
    <source>
        <dbReference type="Proteomes" id="UP000010471"/>
    </source>
</evidence>
<dbReference type="PATRIC" id="fig|1173027.3.peg.2397"/>
<dbReference type="eggNOG" id="COG3408">
    <property type="taxonomic scope" value="Bacteria"/>
</dbReference>
<evidence type="ECO:0000313" key="7">
    <source>
        <dbReference type="EMBL" id="AFZ18010.1"/>
    </source>
</evidence>
<dbReference type="EC" id="3.2.1.26" evidence="3"/>
<sequence length="472" mass="53967">MTTQGDILQDHIIAEAWKALEDSVIYYDGRPVGTVAARDPDVEPLNYNQCFVRDFVSCALLFLLNGKTEIVRNFLIETLALQDETKQMDYFNAGQGLMPASFKVATSYGEQFLTADFGEHAIARVTPVDSSLWWIILLRAYVKTTGDIALAHQPEFQKGLIHILKLCLADRFDMFPTMLVPDGAFMIDRRMGVYGHPLEIQALFYGALRAVRELLAPDRQGEIYSLVVDQRLRTLNFHIRTYYWLDIKRLNEIYRYQGEEFGDKAVNKFNIYPDSIPYWLTEWMPETGGYLAGNLGPARMDFRFFTVGNLMAIICSLSSPQESQWIMDLIEQRWDDLVGNMPMKICFPAVEGLEWKILTGCDPKNVPWSYHNGGNWPVLLWLLAAAAQKTGRPHIARNAIALAEKRLSQDQWPEYYDGKNGRLVGKQARKYQTWTISGLLLAKHLMSHPGDLGLFDFDEDLETIDWTSSHLV</sequence>
<dbReference type="InterPro" id="IPR012341">
    <property type="entry name" value="6hp_glycosidase-like_sf"/>
</dbReference>
<dbReference type="GO" id="GO:0005987">
    <property type="term" value="P:sucrose catabolic process"/>
    <property type="evidence" value="ECO:0007669"/>
    <property type="project" value="TreeGrafter"/>
</dbReference>
<evidence type="ECO:0000256" key="6">
    <source>
        <dbReference type="ARBA" id="ARBA00023295"/>
    </source>
</evidence>